<dbReference type="PROSITE" id="PS00095">
    <property type="entry name" value="C5_MTASE_2"/>
    <property type="match status" value="1"/>
</dbReference>
<dbReference type="InterPro" id="IPR029063">
    <property type="entry name" value="SAM-dependent_MTases_sf"/>
</dbReference>
<comment type="similarity">
    <text evidence="6 7">Belongs to the class I-like SAM-binding methyltransferase superfamily. C5-methyltransferase family.</text>
</comment>
<evidence type="ECO:0000256" key="2">
    <source>
        <dbReference type="ARBA" id="ARBA00022679"/>
    </source>
</evidence>
<dbReference type="GO" id="GO:0003677">
    <property type="term" value="F:DNA binding"/>
    <property type="evidence" value="ECO:0007669"/>
    <property type="project" value="TreeGrafter"/>
</dbReference>
<dbReference type="GO" id="GO:0032259">
    <property type="term" value="P:methylation"/>
    <property type="evidence" value="ECO:0007669"/>
    <property type="project" value="UniProtKB-KW"/>
</dbReference>
<dbReference type="EC" id="2.1.1.37" evidence="8"/>
<dbReference type="InterPro" id="IPR031303">
    <property type="entry name" value="C5_meth_CS"/>
</dbReference>
<organism evidence="9 10">
    <name type="scientific">Neisseria lactamica</name>
    <dbReference type="NCBI Taxonomy" id="486"/>
    <lineage>
        <taxon>Bacteria</taxon>
        <taxon>Pseudomonadati</taxon>
        <taxon>Pseudomonadota</taxon>
        <taxon>Betaproteobacteria</taxon>
        <taxon>Neisseriales</taxon>
        <taxon>Neisseriaceae</taxon>
        <taxon>Neisseria</taxon>
    </lineage>
</organism>
<keyword evidence="3 6" id="KW-0949">S-adenosyl-L-methionine</keyword>
<dbReference type="PROSITE" id="PS51679">
    <property type="entry name" value="SAM_MT_C5"/>
    <property type="match status" value="1"/>
</dbReference>
<dbReference type="GO" id="GO:0044027">
    <property type="term" value="P:negative regulation of gene expression via chromosomal CpG island methylation"/>
    <property type="evidence" value="ECO:0007669"/>
    <property type="project" value="TreeGrafter"/>
</dbReference>
<name>A0A378VN32_NEILA</name>
<evidence type="ECO:0000256" key="3">
    <source>
        <dbReference type="ARBA" id="ARBA00022691"/>
    </source>
</evidence>
<dbReference type="RefSeq" id="WP_003710638.1">
    <property type="nucleotide sequence ID" value="NZ_CAUJPV010000023.1"/>
</dbReference>
<evidence type="ECO:0000313" key="9">
    <source>
        <dbReference type="EMBL" id="SUA18204.1"/>
    </source>
</evidence>
<keyword evidence="1 6" id="KW-0489">Methyltransferase</keyword>
<dbReference type="REBASE" id="406351">
    <property type="entry name" value="M.Nla10616ORF1932P"/>
</dbReference>
<dbReference type="PROSITE" id="PS00094">
    <property type="entry name" value="C5_MTASE_1"/>
    <property type="match status" value="1"/>
</dbReference>
<protein>
    <recommendedName>
        <fullName evidence="8">Cytosine-specific methyltransferase</fullName>
        <ecNumber evidence="8">2.1.1.37</ecNumber>
    </recommendedName>
</protein>
<dbReference type="InterPro" id="IPR018117">
    <property type="entry name" value="C5_DNA_meth_AS"/>
</dbReference>
<evidence type="ECO:0000256" key="7">
    <source>
        <dbReference type="RuleBase" id="RU000416"/>
    </source>
</evidence>
<dbReference type="InterPro" id="IPR050390">
    <property type="entry name" value="C5-Methyltransferase"/>
</dbReference>
<dbReference type="CDD" id="cd00315">
    <property type="entry name" value="Cyt_C5_DNA_methylase"/>
    <property type="match status" value="1"/>
</dbReference>
<keyword evidence="4" id="KW-0680">Restriction system</keyword>
<dbReference type="NCBIfam" id="TIGR00675">
    <property type="entry name" value="dcm"/>
    <property type="match status" value="1"/>
</dbReference>
<sequence length="330" mass="37655">MKCIDLFAGCGGLSLGFEQAGFEVCAAFEKWDKAIDIYRKNFNHPVYETDLTDEQTAISQISNYQPDLIMGGPPCQDFSSAGKRDVTLGRADLTYHFANIVCSAHPTWFVMENVEQIKKSHILHDVIKQFMQADYGLTSVILDASYCGVPQARTRFFLIGKLGEEHNFLTPILTDRLAEKPMTVRDYLGNSLNLEHYYRHPRNYNRRGIFSIDEPSPTIRGVNRPIPKGYRLNNCDPQGIELSEVRPLTTIERSYIQTFPEDFVFAGTKTDLEQMIGNAVPVNLAKFIAESIRNFIENPLVKGYENTDLFEIKDNCFMLAEKALHRDIRY</sequence>
<comment type="catalytic activity">
    <reaction evidence="5 8">
        <text>a 2'-deoxycytidine in DNA + S-adenosyl-L-methionine = a 5-methyl-2'-deoxycytidine in DNA + S-adenosyl-L-homocysteine + H(+)</text>
        <dbReference type="Rhea" id="RHEA:13681"/>
        <dbReference type="Rhea" id="RHEA-COMP:11369"/>
        <dbReference type="Rhea" id="RHEA-COMP:11370"/>
        <dbReference type="ChEBI" id="CHEBI:15378"/>
        <dbReference type="ChEBI" id="CHEBI:57856"/>
        <dbReference type="ChEBI" id="CHEBI:59789"/>
        <dbReference type="ChEBI" id="CHEBI:85452"/>
        <dbReference type="ChEBI" id="CHEBI:85454"/>
        <dbReference type="EC" id="2.1.1.37"/>
    </reaction>
</comment>
<evidence type="ECO:0000256" key="6">
    <source>
        <dbReference type="PROSITE-ProRule" id="PRU01016"/>
    </source>
</evidence>
<dbReference type="Proteomes" id="UP000254193">
    <property type="component" value="Unassembled WGS sequence"/>
</dbReference>
<proteinExistence type="inferred from homology"/>
<evidence type="ECO:0000256" key="4">
    <source>
        <dbReference type="ARBA" id="ARBA00022747"/>
    </source>
</evidence>
<keyword evidence="10" id="KW-1185">Reference proteome</keyword>
<dbReference type="EMBL" id="UGRO01000002">
    <property type="protein sequence ID" value="SUA18204.1"/>
    <property type="molecule type" value="Genomic_DNA"/>
</dbReference>
<feature type="active site" evidence="6">
    <location>
        <position position="75"/>
    </location>
</feature>
<dbReference type="PANTHER" id="PTHR10629:SF52">
    <property type="entry name" value="DNA (CYTOSINE-5)-METHYLTRANSFERASE 1"/>
    <property type="match status" value="1"/>
</dbReference>
<evidence type="ECO:0000256" key="5">
    <source>
        <dbReference type="ARBA" id="ARBA00047422"/>
    </source>
</evidence>
<dbReference type="PRINTS" id="PR00105">
    <property type="entry name" value="C5METTRFRASE"/>
</dbReference>
<dbReference type="Gene3D" id="3.40.50.150">
    <property type="entry name" value="Vaccinia Virus protein VP39"/>
    <property type="match status" value="1"/>
</dbReference>
<dbReference type="GO" id="GO:0003886">
    <property type="term" value="F:DNA (cytosine-5-)-methyltransferase activity"/>
    <property type="evidence" value="ECO:0007669"/>
    <property type="project" value="UniProtKB-EC"/>
</dbReference>
<dbReference type="AlphaFoldDB" id="A0A378VN32"/>
<evidence type="ECO:0000256" key="1">
    <source>
        <dbReference type="ARBA" id="ARBA00022603"/>
    </source>
</evidence>
<dbReference type="GO" id="GO:0009307">
    <property type="term" value="P:DNA restriction-modification system"/>
    <property type="evidence" value="ECO:0007669"/>
    <property type="project" value="UniProtKB-KW"/>
</dbReference>
<evidence type="ECO:0000313" key="10">
    <source>
        <dbReference type="Proteomes" id="UP000254193"/>
    </source>
</evidence>
<dbReference type="Pfam" id="PF00145">
    <property type="entry name" value="DNA_methylase"/>
    <property type="match status" value="1"/>
</dbReference>
<gene>
    <name evidence="9" type="primary">haeIIIM_2</name>
    <name evidence="9" type="ORF">NCTC10616_01932</name>
</gene>
<keyword evidence="2 6" id="KW-0808">Transferase</keyword>
<dbReference type="Gene3D" id="3.90.120.10">
    <property type="entry name" value="DNA Methylase, subunit A, domain 2"/>
    <property type="match status" value="1"/>
</dbReference>
<reference evidence="9 10" key="1">
    <citation type="submission" date="2018-06" db="EMBL/GenBank/DDBJ databases">
        <authorList>
            <consortium name="Pathogen Informatics"/>
            <person name="Doyle S."/>
        </authorList>
    </citation>
    <scope>NUCLEOTIDE SEQUENCE [LARGE SCALE GENOMIC DNA]</scope>
    <source>
        <strain evidence="9 10">NCTC10616</strain>
    </source>
</reference>
<accession>A0A378VN32</accession>
<evidence type="ECO:0000256" key="8">
    <source>
        <dbReference type="RuleBase" id="RU000417"/>
    </source>
</evidence>
<dbReference type="InterPro" id="IPR001525">
    <property type="entry name" value="C5_MeTfrase"/>
</dbReference>
<dbReference type="PANTHER" id="PTHR10629">
    <property type="entry name" value="CYTOSINE-SPECIFIC METHYLTRANSFERASE"/>
    <property type="match status" value="1"/>
</dbReference>
<dbReference type="SUPFAM" id="SSF53335">
    <property type="entry name" value="S-adenosyl-L-methionine-dependent methyltransferases"/>
    <property type="match status" value="1"/>
</dbReference>